<dbReference type="SUPFAM" id="SSF52833">
    <property type="entry name" value="Thioredoxin-like"/>
    <property type="match status" value="1"/>
</dbReference>
<dbReference type="AlphaFoldDB" id="A0A399SHA5"/>
<dbReference type="EMBL" id="QWGE01000001">
    <property type="protein sequence ID" value="RIJ42628.1"/>
    <property type="molecule type" value="Genomic_DNA"/>
</dbReference>
<evidence type="ECO:0000259" key="1">
    <source>
        <dbReference type="PROSITE" id="PS51352"/>
    </source>
</evidence>
<dbReference type="RefSeq" id="WP_119430510.1">
    <property type="nucleotide sequence ID" value="NZ_QWGE01000001.1"/>
</dbReference>
<dbReference type="PROSITE" id="PS51352">
    <property type="entry name" value="THIOREDOXIN_2"/>
    <property type="match status" value="1"/>
</dbReference>
<dbReference type="InterPro" id="IPR036249">
    <property type="entry name" value="Thioredoxin-like_sf"/>
</dbReference>
<protein>
    <submittedName>
        <fullName evidence="2">Thioredoxin family protein</fullName>
    </submittedName>
</protein>
<reference evidence="3" key="1">
    <citation type="submission" date="2018-08" db="EMBL/GenBank/DDBJ databases">
        <title>Mucilaginibacter sp. MYSH2.</title>
        <authorList>
            <person name="Seo T."/>
        </authorList>
    </citation>
    <scope>NUCLEOTIDE SEQUENCE [LARGE SCALE GENOMIC DNA]</scope>
    <source>
        <strain evidence="3">KIRAN</strain>
    </source>
</reference>
<dbReference type="CDD" id="cd02969">
    <property type="entry name" value="PRX_like1"/>
    <property type="match status" value="1"/>
</dbReference>
<dbReference type="Pfam" id="PF00578">
    <property type="entry name" value="AhpC-TSA"/>
    <property type="match status" value="1"/>
</dbReference>
<dbReference type="InterPro" id="IPR013766">
    <property type="entry name" value="Thioredoxin_domain"/>
</dbReference>
<sequence>MAQQTALLALDTKARNFALLDTNSDRLVSLHDVASAKATVIMFICNHCPYVKHILRELVQLANMYKARGASFVAINANDAEQYPQDGPQQMKALAQQMHFPFPYLYDQTQQVARNYQAECTPEFYVYDGNMRLAYHGQFDDSRPNNGKPVTGHSLSQALDALIAGQSVSQEQLPSVGCGIKWRSA</sequence>
<dbReference type="InterPro" id="IPR047262">
    <property type="entry name" value="PRX-like1"/>
</dbReference>
<feature type="domain" description="Thioredoxin" evidence="1">
    <location>
        <begin position="8"/>
        <end position="164"/>
    </location>
</feature>
<comment type="caution">
    <text evidence="2">The sequence shown here is derived from an EMBL/GenBank/DDBJ whole genome shotgun (WGS) entry which is preliminary data.</text>
</comment>
<evidence type="ECO:0000313" key="2">
    <source>
        <dbReference type="EMBL" id="RIJ42628.1"/>
    </source>
</evidence>
<dbReference type="InterPro" id="IPR000866">
    <property type="entry name" value="AhpC/TSA"/>
</dbReference>
<proteinExistence type="predicted"/>
<name>A0A399SHA5_9BACT</name>
<dbReference type="GO" id="GO:0016491">
    <property type="term" value="F:oxidoreductase activity"/>
    <property type="evidence" value="ECO:0007669"/>
    <property type="project" value="InterPro"/>
</dbReference>
<dbReference type="OrthoDB" id="9809746at2"/>
<accession>A0A399SHA5</accession>
<dbReference type="Gene3D" id="3.40.30.10">
    <property type="entry name" value="Glutaredoxin"/>
    <property type="match status" value="1"/>
</dbReference>
<dbReference type="Proteomes" id="UP000266005">
    <property type="component" value="Unassembled WGS sequence"/>
</dbReference>
<evidence type="ECO:0000313" key="3">
    <source>
        <dbReference type="Proteomes" id="UP000266005"/>
    </source>
</evidence>
<keyword evidence="3" id="KW-1185">Reference proteome</keyword>
<organism evidence="2 3">
    <name type="scientific">Pontibacter oryzae</name>
    <dbReference type="NCBI Taxonomy" id="2304593"/>
    <lineage>
        <taxon>Bacteria</taxon>
        <taxon>Pseudomonadati</taxon>
        <taxon>Bacteroidota</taxon>
        <taxon>Cytophagia</taxon>
        <taxon>Cytophagales</taxon>
        <taxon>Hymenobacteraceae</taxon>
        <taxon>Pontibacter</taxon>
    </lineage>
</organism>
<dbReference type="PANTHER" id="PTHR43640">
    <property type="entry name" value="OS07G0260300 PROTEIN"/>
    <property type="match status" value="1"/>
</dbReference>
<dbReference type="PANTHER" id="PTHR43640:SF1">
    <property type="entry name" value="THIOREDOXIN-DEPENDENT PEROXIREDOXIN"/>
    <property type="match status" value="1"/>
</dbReference>
<dbReference type="GO" id="GO:0016209">
    <property type="term" value="F:antioxidant activity"/>
    <property type="evidence" value="ECO:0007669"/>
    <property type="project" value="InterPro"/>
</dbReference>
<gene>
    <name evidence="2" type="ORF">D1627_01860</name>
</gene>